<dbReference type="Proteomes" id="UP001642409">
    <property type="component" value="Unassembled WGS sequence"/>
</dbReference>
<evidence type="ECO:0000313" key="16">
    <source>
        <dbReference type="Proteomes" id="UP001642409"/>
    </source>
</evidence>
<evidence type="ECO:0000256" key="4">
    <source>
        <dbReference type="ARBA" id="ARBA00022448"/>
    </source>
</evidence>
<dbReference type="SUPFAM" id="SSF111126">
    <property type="entry name" value="Ligand-binding domain in the NO signalling and Golgi transport"/>
    <property type="match status" value="1"/>
</dbReference>
<dbReference type="EMBL" id="CATOUU010000906">
    <property type="protein sequence ID" value="CAI9958580.1"/>
    <property type="molecule type" value="Genomic_DNA"/>
</dbReference>
<dbReference type="InterPro" id="IPR016721">
    <property type="entry name" value="Bet3"/>
</dbReference>
<dbReference type="EMBL" id="CATOUU010000499">
    <property type="protein sequence ID" value="CAI9931844.1"/>
    <property type="molecule type" value="Genomic_DNA"/>
</dbReference>
<evidence type="ECO:0000313" key="11">
    <source>
        <dbReference type="EMBL" id="CAI9958580.1"/>
    </source>
</evidence>
<evidence type="ECO:0000256" key="1">
    <source>
        <dbReference type="ARBA" id="ARBA00004222"/>
    </source>
</evidence>
<organism evidence="11">
    <name type="scientific">Hexamita inflata</name>
    <dbReference type="NCBI Taxonomy" id="28002"/>
    <lineage>
        <taxon>Eukaryota</taxon>
        <taxon>Metamonada</taxon>
        <taxon>Diplomonadida</taxon>
        <taxon>Hexamitidae</taxon>
        <taxon>Hexamitinae</taxon>
        <taxon>Hexamita</taxon>
    </lineage>
</organism>
<dbReference type="GO" id="GO:0005783">
    <property type="term" value="C:endoplasmic reticulum"/>
    <property type="evidence" value="ECO:0007669"/>
    <property type="project" value="UniProtKB-SubCell"/>
</dbReference>
<evidence type="ECO:0000256" key="3">
    <source>
        <dbReference type="ARBA" id="ARBA00006218"/>
    </source>
</evidence>
<keyword evidence="6" id="KW-0931">ER-Golgi transport</keyword>
<reference evidence="11" key="1">
    <citation type="submission" date="2023-06" db="EMBL/GenBank/DDBJ databases">
        <authorList>
            <person name="Kurt Z."/>
        </authorList>
    </citation>
    <scope>NUCLEOTIDE SEQUENCE</scope>
</reference>
<dbReference type="GO" id="GO:0005794">
    <property type="term" value="C:Golgi apparatus"/>
    <property type="evidence" value="ECO:0007669"/>
    <property type="project" value="UniProtKB-SubCell"/>
</dbReference>
<evidence type="ECO:0000313" key="14">
    <source>
        <dbReference type="EMBL" id="CAL6010483.1"/>
    </source>
</evidence>
<accession>A0AA86QW17</accession>
<name>A0AA86QW17_9EUKA</name>
<dbReference type="Gene3D" id="3.30.1380.20">
    <property type="entry name" value="Trafficking protein particle complex subunit 3"/>
    <property type="match status" value="1"/>
</dbReference>
<evidence type="ECO:0000313" key="9">
    <source>
        <dbReference type="EMBL" id="CAI9931844.1"/>
    </source>
</evidence>
<dbReference type="EMBL" id="CATOUU010000531">
    <property type="protein sequence ID" value="CAI9933402.1"/>
    <property type="molecule type" value="Genomic_DNA"/>
</dbReference>
<keyword evidence="16" id="KW-1185">Reference proteome</keyword>
<evidence type="ECO:0000313" key="12">
    <source>
        <dbReference type="EMBL" id="CAL5973873.1"/>
    </source>
</evidence>
<dbReference type="EMBL" id="CAXDID020000102">
    <property type="protein sequence ID" value="CAL6026508.1"/>
    <property type="molecule type" value="Genomic_DNA"/>
</dbReference>
<protein>
    <submittedName>
        <fullName evidence="11">Bet3-like protein</fullName>
    </submittedName>
    <submittedName>
        <fullName evidence="12">Bet3-like_protein</fullName>
    </submittedName>
</protein>
<dbReference type="AlphaFoldDB" id="A0AA86QW17"/>
<dbReference type="EMBL" id="CAXDID020000058">
    <property type="protein sequence ID" value="CAL6008760.1"/>
    <property type="molecule type" value="Genomic_DNA"/>
</dbReference>
<dbReference type="InterPro" id="IPR024096">
    <property type="entry name" value="NO_sig/Golgi_transp_ligand-bd"/>
</dbReference>
<comment type="similarity">
    <text evidence="3">Belongs to the TRAPP small subunits family. BET3 subfamily.</text>
</comment>
<evidence type="ECO:0000256" key="6">
    <source>
        <dbReference type="ARBA" id="ARBA00022892"/>
    </source>
</evidence>
<comment type="caution">
    <text evidence="11">The sequence shown here is derived from an EMBL/GenBank/DDBJ whole genome shotgun (WGS) entry which is preliminary data.</text>
</comment>
<evidence type="ECO:0000313" key="15">
    <source>
        <dbReference type="EMBL" id="CAL6026508.1"/>
    </source>
</evidence>
<evidence type="ECO:0000256" key="5">
    <source>
        <dbReference type="ARBA" id="ARBA00022824"/>
    </source>
</evidence>
<dbReference type="PANTHER" id="PTHR13048">
    <property type="entry name" value="TRAFFICKING PROTEIN PARTICLE COMPLEX SUBUNIT 3"/>
    <property type="match status" value="1"/>
</dbReference>
<keyword evidence="4" id="KW-0813">Transport</keyword>
<evidence type="ECO:0000313" key="8">
    <source>
        <dbReference type="EMBL" id="CAI9920056.1"/>
    </source>
</evidence>
<dbReference type="EMBL" id="CAXDID020000061">
    <property type="protein sequence ID" value="CAL6010483.1"/>
    <property type="molecule type" value="Genomic_DNA"/>
</dbReference>
<dbReference type="InterPro" id="IPR007194">
    <property type="entry name" value="TRAPP_component"/>
</dbReference>
<sequence length="157" mass="17745">MSGQTLTTLLYGAIVNQILEQEQDPEKTTEILNQFGLSIGSRLVDDYVSRFPTTCQNFKQVAEGVQGALIHFLDMKKDQVQIQQQDDVQFQLCLQNNPLEQYVKVPAQLQKLCYCQIIAGAVVGALRQLMYECEATYVDGILKVKLLNKVEARFAQQ</sequence>
<evidence type="ECO:0000256" key="7">
    <source>
        <dbReference type="ARBA" id="ARBA00023034"/>
    </source>
</evidence>
<comment type="subcellular location">
    <subcellularLocation>
        <location evidence="2">Endoplasmic reticulum</location>
    </subcellularLocation>
    <subcellularLocation>
        <location evidence="1">Golgi apparatus</location>
        <location evidence="1">cis-Golgi network</location>
    </subcellularLocation>
</comment>
<evidence type="ECO:0000313" key="13">
    <source>
        <dbReference type="EMBL" id="CAL6008760.1"/>
    </source>
</evidence>
<reference evidence="12 16" key="2">
    <citation type="submission" date="2024-07" db="EMBL/GenBank/DDBJ databases">
        <authorList>
            <person name="Akdeniz Z."/>
        </authorList>
    </citation>
    <scope>NUCLEOTIDE SEQUENCE [LARGE SCALE GENOMIC DNA]</scope>
</reference>
<dbReference type="Pfam" id="PF04051">
    <property type="entry name" value="TRAPP"/>
    <property type="match status" value="1"/>
</dbReference>
<keyword evidence="5" id="KW-0256">Endoplasmic reticulum</keyword>
<dbReference type="GO" id="GO:0048193">
    <property type="term" value="P:Golgi vesicle transport"/>
    <property type="evidence" value="ECO:0007669"/>
    <property type="project" value="InterPro"/>
</dbReference>
<dbReference type="GO" id="GO:0030008">
    <property type="term" value="C:TRAPP complex"/>
    <property type="evidence" value="ECO:0007669"/>
    <property type="project" value="InterPro"/>
</dbReference>
<gene>
    <name evidence="9" type="ORF">HINF_LOCUS19489</name>
    <name evidence="10" type="ORF">HINF_LOCUS21047</name>
    <name evidence="13" type="ORF">HINF_LOCUS21272</name>
    <name evidence="14" type="ORF">HINF_LOCUS22109</name>
    <name evidence="12" type="ORF">HINF_LOCUS2593</name>
    <name evidence="15" type="ORF">HINF_LOCUS30877</name>
    <name evidence="11" type="ORF">HINF_LOCUS46225</name>
    <name evidence="8" type="ORF">HINF_LOCUS7701</name>
</gene>
<dbReference type="EMBL" id="CATOUU010000195">
    <property type="protein sequence ID" value="CAI9920056.1"/>
    <property type="molecule type" value="Genomic_DNA"/>
</dbReference>
<dbReference type="EMBL" id="CAXDID020000004">
    <property type="protein sequence ID" value="CAL5973873.1"/>
    <property type="molecule type" value="Genomic_DNA"/>
</dbReference>
<evidence type="ECO:0000313" key="10">
    <source>
        <dbReference type="EMBL" id="CAI9933402.1"/>
    </source>
</evidence>
<keyword evidence="7" id="KW-0333">Golgi apparatus</keyword>
<evidence type="ECO:0000256" key="2">
    <source>
        <dbReference type="ARBA" id="ARBA00004240"/>
    </source>
</evidence>
<proteinExistence type="inferred from homology"/>